<feature type="chain" id="PRO_5019449943" description="PepSY domain-containing protein" evidence="1">
    <location>
        <begin position="18"/>
        <end position="174"/>
    </location>
</feature>
<evidence type="ECO:0000256" key="1">
    <source>
        <dbReference type="SAM" id="SignalP"/>
    </source>
</evidence>
<organism evidence="2 3">
    <name type="scientific">Shewanella maritima</name>
    <dbReference type="NCBI Taxonomy" id="2520507"/>
    <lineage>
        <taxon>Bacteria</taxon>
        <taxon>Pseudomonadati</taxon>
        <taxon>Pseudomonadota</taxon>
        <taxon>Gammaproteobacteria</taxon>
        <taxon>Alteromonadales</taxon>
        <taxon>Shewanellaceae</taxon>
        <taxon>Shewanella</taxon>
    </lineage>
</organism>
<evidence type="ECO:0000313" key="2">
    <source>
        <dbReference type="EMBL" id="QBF82929.1"/>
    </source>
</evidence>
<evidence type="ECO:0000313" key="3">
    <source>
        <dbReference type="Proteomes" id="UP000291106"/>
    </source>
</evidence>
<dbReference type="AlphaFoldDB" id="A0A411PH58"/>
<dbReference type="KEGG" id="smai:EXU30_09655"/>
<keyword evidence="3" id="KW-1185">Reference proteome</keyword>
<dbReference type="OrthoDB" id="6384217at2"/>
<name>A0A411PH58_9GAMM</name>
<accession>A0A411PH58</accession>
<evidence type="ECO:0008006" key="4">
    <source>
        <dbReference type="Google" id="ProtNLM"/>
    </source>
</evidence>
<dbReference type="Proteomes" id="UP000291106">
    <property type="component" value="Chromosome"/>
</dbReference>
<protein>
    <recommendedName>
        <fullName evidence="4">PepSY domain-containing protein</fullName>
    </recommendedName>
</protein>
<sequence length="174" mass="19795">MVRLLLAICFIPFSSIAAPTIQSLLAESEVIAPVVVMQQIEQQHKKSTICGFGVEVEDQQLVYKVSMIDLVTEQRSRFFVRASDGEVLEHTQERVVLDKIDQAHAVSMLQDKHIAFSKLVAMARKNHQGFLLQAELDHDLSISYLELKLLNQSRKSIVAFDIEKLRPLPLLKWD</sequence>
<gene>
    <name evidence="2" type="ORF">EXU30_09655</name>
</gene>
<proteinExistence type="predicted"/>
<feature type="signal peptide" evidence="1">
    <location>
        <begin position="1"/>
        <end position="17"/>
    </location>
</feature>
<reference evidence="2 3" key="1">
    <citation type="submission" date="2019-02" db="EMBL/GenBank/DDBJ databases">
        <title>Shewanella sp. D4-2 isolated from Dokdo Island.</title>
        <authorList>
            <person name="Baek K."/>
        </authorList>
    </citation>
    <scope>NUCLEOTIDE SEQUENCE [LARGE SCALE GENOMIC DNA]</scope>
    <source>
        <strain evidence="2 3">D4-2</strain>
    </source>
</reference>
<dbReference type="EMBL" id="CP036200">
    <property type="protein sequence ID" value="QBF82929.1"/>
    <property type="molecule type" value="Genomic_DNA"/>
</dbReference>
<keyword evidence="1" id="KW-0732">Signal</keyword>